<dbReference type="Pfam" id="PF01810">
    <property type="entry name" value="LysE"/>
    <property type="match status" value="1"/>
</dbReference>
<keyword evidence="2" id="KW-1003">Cell membrane</keyword>
<comment type="subcellular location">
    <subcellularLocation>
        <location evidence="1">Cell membrane</location>
        <topology evidence="1">Multi-pass membrane protein</topology>
    </subcellularLocation>
</comment>
<dbReference type="Proteomes" id="UP001168540">
    <property type="component" value="Unassembled WGS sequence"/>
</dbReference>
<feature type="transmembrane region" description="Helical" evidence="6">
    <location>
        <begin position="68"/>
        <end position="88"/>
    </location>
</feature>
<organism evidence="7 8">
    <name type="scientific">Crenobacter oryzisoli</name>
    <dbReference type="NCBI Taxonomy" id="3056844"/>
    <lineage>
        <taxon>Bacteria</taxon>
        <taxon>Pseudomonadati</taxon>
        <taxon>Pseudomonadota</taxon>
        <taxon>Betaproteobacteria</taxon>
        <taxon>Neisseriales</taxon>
        <taxon>Neisseriaceae</taxon>
        <taxon>Crenobacter</taxon>
    </lineage>
</organism>
<evidence type="ECO:0000256" key="1">
    <source>
        <dbReference type="ARBA" id="ARBA00004651"/>
    </source>
</evidence>
<keyword evidence="8" id="KW-1185">Reference proteome</keyword>
<dbReference type="RefSeq" id="WP_289832113.1">
    <property type="nucleotide sequence ID" value="NZ_JAUEDK010000070.1"/>
</dbReference>
<name>A0ABT7XUJ9_9NEIS</name>
<comment type="caution">
    <text evidence="7">The sequence shown here is derived from an EMBL/GenBank/DDBJ whole genome shotgun (WGS) entry which is preliminary data.</text>
</comment>
<evidence type="ECO:0000256" key="6">
    <source>
        <dbReference type="SAM" id="Phobius"/>
    </source>
</evidence>
<keyword evidence="5 6" id="KW-0472">Membrane</keyword>
<evidence type="ECO:0000256" key="5">
    <source>
        <dbReference type="ARBA" id="ARBA00023136"/>
    </source>
</evidence>
<dbReference type="PANTHER" id="PTHR30086">
    <property type="entry name" value="ARGININE EXPORTER PROTEIN ARGO"/>
    <property type="match status" value="1"/>
</dbReference>
<keyword evidence="3 6" id="KW-0812">Transmembrane</keyword>
<dbReference type="InterPro" id="IPR001123">
    <property type="entry name" value="LeuE-type"/>
</dbReference>
<evidence type="ECO:0000256" key="4">
    <source>
        <dbReference type="ARBA" id="ARBA00022989"/>
    </source>
</evidence>
<evidence type="ECO:0000256" key="3">
    <source>
        <dbReference type="ARBA" id="ARBA00022692"/>
    </source>
</evidence>
<sequence>MLDLALMSYVGVMSITPGPNNLMLAASGVNFGFRRTVPHMLGISSGHAFQVAVVAAALAFILNWLTAIRVPLAIAGCIYLLWLSWQIWRAGEPGAGGNAKPMGLFGAAAFQWLNPKAWVMVINTAILFMPSHGNLLSNAVLLALLCGLINLPCIGVWALAGDRMRHWLATARGLRLFNGTMAALMAGTAVWLMVDELMLVL</sequence>
<reference evidence="7" key="1">
    <citation type="submission" date="2023-06" db="EMBL/GenBank/DDBJ databases">
        <authorList>
            <person name="Zhang S."/>
        </authorList>
    </citation>
    <scope>NUCLEOTIDE SEQUENCE</scope>
    <source>
        <strain evidence="7">SG2303</strain>
    </source>
</reference>
<feature type="transmembrane region" description="Helical" evidence="6">
    <location>
        <begin position="41"/>
        <end position="62"/>
    </location>
</feature>
<evidence type="ECO:0000313" key="8">
    <source>
        <dbReference type="Proteomes" id="UP001168540"/>
    </source>
</evidence>
<protein>
    <submittedName>
        <fullName evidence="7">LysE family translocator</fullName>
    </submittedName>
</protein>
<dbReference type="PANTHER" id="PTHR30086:SF20">
    <property type="entry name" value="ARGININE EXPORTER PROTEIN ARGO-RELATED"/>
    <property type="match status" value="1"/>
</dbReference>
<accession>A0ABT7XUJ9</accession>
<keyword evidence="4 6" id="KW-1133">Transmembrane helix</keyword>
<feature type="transmembrane region" description="Helical" evidence="6">
    <location>
        <begin position="135"/>
        <end position="161"/>
    </location>
</feature>
<dbReference type="EMBL" id="JAUEDK010000070">
    <property type="protein sequence ID" value="MDN0077477.1"/>
    <property type="molecule type" value="Genomic_DNA"/>
</dbReference>
<evidence type="ECO:0000313" key="7">
    <source>
        <dbReference type="EMBL" id="MDN0077477.1"/>
    </source>
</evidence>
<gene>
    <name evidence="7" type="ORF">QU481_21880</name>
</gene>
<evidence type="ECO:0000256" key="2">
    <source>
        <dbReference type="ARBA" id="ARBA00022475"/>
    </source>
</evidence>
<feature type="transmembrane region" description="Helical" evidence="6">
    <location>
        <begin position="173"/>
        <end position="194"/>
    </location>
</feature>
<proteinExistence type="predicted"/>